<organism evidence="1 2">
    <name type="scientific">Trifolium medium</name>
    <dbReference type="NCBI Taxonomy" id="97028"/>
    <lineage>
        <taxon>Eukaryota</taxon>
        <taxon>Viridiplantae</taxon>
        <taxon>Streptophyta</taxon>
        <taxon>Embryophyta</taxon>
        <taxon>Tracheophyta</taxon>
        <taxon>Spermatophyta</taxon>
        <taxon>Magnoliopsida</taxon>
        <taxon>eudicotyledons</taxon>
        <taxon>Gunneridae</taxon>
        <taxon>Pentapetalae</taxon>
        <taxon>rosids</taxon>
        <taxon>fabids</taxon>
        <taxon>Fabales</taxon>
        <taxon>Fabaceae</taxon>
        <taxon>Papilionoideae</taxon>
        <taxon>50 kb inversion clade</taxon>
        <taxon>NPAAA clade</taxon>
        <taxon>Hologalegina</taxon>
        <taxon>IRL clade</taxon>
        <taxon>Trifolieae</taxon>
        <taxon>Trifolium</taxon>
    </lineage>
</organism>
<evidence type="ECO:0000313" key="2">
    <source>
        <dbReference type="Proteomes" id="UP000265520"/>
    </source>
</evidence>
<keyword evidence="2" id="KW-1185">Reference proteome</keyword>
<dbReference type="AlphaFoldDB" id="A0A392TVP1"/>
<dbReference type="EMBL" id="LXQA010654048">
    <property type="protein sequence ID" value="MCI64350.1"/>
    <property type="molecule type" value="Genomic_DNA"/>
</dbReference>
<evidence type="ECO:0000313" key="1">
    <source>
        <dbReference type="EMBL" id="MCI64350.1"/>
    </source>
</evidence>
<accession>A0A392TVP1</accession>
<feature type="non-terminal residue" evidence="1">
    <location>
        <position position="1"/>
    </location>
</feature>
<name>A0A392TVP1_9FABA</name>
<protein>
    <submittedName>
        <fullName evidence="1">Uncharacterized protein</fullName>
    </submittedName>
</protein>
<proteinExistence type="predicted"/>
<reference evidence="1 2" key="1">
    <citation type="journal article" date="2018" name="Front. Plant Sci.">
        <title>Red Clover (Trifolium pratense) and Zigzag Clover (T. medium) - A Picture of Genomic Similarities and Differences.</title>
        <authorList>
            <person name="Dluhosova J."/>
            <person name="Istvanek J."/>
            <person name="Nedelnik J."/>
            <person name="Repkova J."/>
        </authorList>
    </citation>
    <scope>NUCLEOTIDE SEQUENCE [LARGE SCALE GENOMIC DNA]</scope>
    <source>
        <strain evidence="2">cv. 10/8</strain>
        <tissue evidence="1">Leaf</tissue>
    </source>
</reference>
<feature type="non-terminal residue" evidence="1">
    <location>
        <position position="54"/>
    </location>
</feature>
<dbReference type="Proteomes" id="UP000265520">
    <property type="component" value="Unassembled WGS sequence"/>
</dbReference>
<sequence length="54" mass="6008">VESYEELLAQVPYGGFTTAYFSKQKYCEVDPEFAAEFSSDLGCVWKFVGAGDKV</sequence>
<comment type="caution">
    <text evidence="1">The sequence shown here is derived from an EMBL/GenBank/DDBJ whole genome shotgun (WGS) entry which is preliminary data.</text>
</comment>